<accession>A0A212L9P7</accession>
<keyword evidence="1" id="KW-0812">Transmembrane</keyword>
<reference evidence="3" key="1">
    <citation type="submission" date="2016-08" db="EMBL/GenBank/DDBJ databases">
        <authorList>
            <person name="Seilhamer J.J."/>
        </authorList>
    </citation>
    <scope>NUCLEOTIDE SEQUENCE</scope>
    <source>
        <strain evidence="3">86</strain>
    </source>
</reference>
<protein>
    <recommendedName>
        <fullName evidence="2">TadE-like domain-containing protein</fullName>
    </recommendedName>
</protein>
<dbReference type="RefSeq" id="WP_288199642.1">
    <property type="nucleotide sequence ID" value="NZ_LT608334.1"/>
</dbReference>
<gene>
    <name evidence="3" type="ORF">KL86PLE_130065</name>
</gene>
<organism evidence="3">
    <name type="scientific">uncultured Pleomorphomonas sp</name>
    <dbReference type="NCBI Taxonomy" id="442121"/>
    <lineage>
        <taxon>Bacteria</taxon>
        <taxon>Pseudomonadati</taxon>
        <taxon>Pseudomonadota</taxon>
        <taxon>Alphaproteobacteria</taxon>
        <taxon>Hyphomicrobiales</taxon>
        <taxon>Pleomorphomonadaceae</taxon>
        <taxon>Pleomorphomonas</taxon>
        <taxon>environmental samples</taxon>
    </lineage>
</organism>
<proteinExistence type="predicted"/>
<dbReference type="EMBL" id="FMJD01000005">
    <property type="protein sequence ID" value="SCM74049.1"/>
    <property type="molecule type" value="Genomic_DNA"/>
</dbReference>
<dbReference type="InterPro" id="IPR012495">
    <property type="entry name" value="TadE-like_dom"/>
</dbReference>
<dbReference type="AlphaFoldDB" id="A0A212L9P7"/>
<evidence type="ECO:0000313" key="3">
    <source>
        <dbReference type="EMBL" id="SCM74049.1"/>
    </source>
</evidence>
<feature type="transmembrane region" description="Helical" evidence="1">
    <location>
        <begin position="21"/>
        <end position="46"/>
    </location>
</feature>
<feature type="domain" description="TadE-like" evidence="2">
    <location>
        <begin position="15"/>
        <end position="57"/>
    </location>
</feature>
<dbReference type="Pfam" id="PF07811">
    <property type="entry name" value="TadE"/>
    <property type="match status" value="1"/>
</dbReference>
<keyword evidence="1" id="KW-0472">Membrane</keyword>
<name>A0A212L9P7_9HYPH</name>
<evidence type="ECO:0000259" key="2">
    <source>
        <dbReference type="Pfam" id="PF07811"/>
    </source>
</evidence>
<evidence type="ECO:0000256" key="1">
    <source>
        <dbReference type="SAM" id="Phobius"/>
    </source>
</evidence>
<keyword evidence="1" id="KW-1133">Transmembrane helix</keyword>
<sequence>MQASTMRGFWIEKQGTTAVEFAFVGPLFMLLMVGIVCFGGLFGIYFSVQELTSEAARAAVSGLTDAERQSIVQSFVVGNIRSYPLLDPKRVVAESRTTDSATRSYTVTVTYDASTSYVYSFAGLIPLPDPMIRRSAVVRQGGY</sequence>